<accession>A0A1X0RW25</accession>
<dbReference type="EMBL" id="KV921393">
    <property type="protein sequence ID" value="ORE16207.1"/>
    <property type="molecule type" value="Genomic_DNA"/>
</dbReference>
<name>A0A1X0RW25_RHIZD</name>
<sequence length="109" mass="12702">SKLVTRRSIIWKIKYICHKSGVYKSRIGVQAEDESSKSRPIQKPSKRIYCRCYVTVVCYFIAPNHITIKLHNEHNHLIGGLDDISFLPLSDNTKEAILQKLREGYDRRD</sequence>
<dbReference type="AlphaFoldDB" id="A0A1X0RW25"/>
<feature type="non-terminal residue" evidence="1">
    <location>
        <position position="1"/>
    </location>
</feature>
<dbReference type="Proteomes" id="UP000242381">
    <property type="component" value="Unassembled WGS sequence"/>
</dbReference>
<evidence type="ECO:0000313" key="2">
    <source>
        <dbReference type="Proteomes" id="UP000242381"/>
    </source>
</evidence>
<organism evidence="1 2">
    <name type="scientific">Rhizopus microsporus</name>
    <dbReference type="NCBI Taxonomy" id="58291"/>
    <lineage>
        <taxon>Eukaryota</taxon>
        <taxon>Fungi</taxon>
        <taxon>Fungi incertae sedis</taxon>
        <taxon>Mucoromycota</taxon>
        <taxon>Mucoromycotina</taxon>
        <taxon>Mucoromycetes</taxon>
        <taxon>Mucorales</taxon>
        <taxon>Mucorineae</taxon>
        <taxon>Rhizopodaceae</taxon>
        <taxon>Rhizopus</taxon>
    </lineage>
</organism>
<reference evidence="1 2" key="1">
    <citation type="journal article" date="2016" name="Proc. Natl. Acad. Sci. U.S.A.">
        <title>Lipid metabolic changes in an early divergent fungus govern the establishment of a mutualistic symbiosis with endobacteria.</title>
        <authorList>
            <person name="Lastovetsky O.A."/>
            <person name="Gaspar M.L."/>
            <person name="Mondo S.J."/>
            <person name="LaButti K.M."/>
            <person name="Sandor L."/>
            <person name="Grigoriev I.V."/>
            <person name="Henry S.A."/>
            <person name="Pawlowska T.E."/>
        </authorList>
    </citation>
    <scope>NUCLEOTIDE SEQUENCE [LARGE SCALE GENOMIC DNA]</scope>
    <source>
        <strain evidence="1 2">ATCC 11559</strain>
    </source>
</reference>
<dbReference type="VEuPathDB" id="FungiDB:BCV72DRAFT_233091"/>
<protein>
    <recommendedName>
        <fullName evidence="3">FAR1 domain-containing protein</fullName>
    </recommendedName>
</protein>
<feature type="non-terminal residue" evidence="1">
    <location>
        <position position="109"/>
    </location>
</feature>
<gene>
    <name evidence="1" type="ORF">BCV71DRAFT_154789</name>
</gene>
<proteinExistence type="predicted"/>
<evidence type="ECO:0000313" key="1">
    <source>
        <dbReference type="EMBL" id="ORE16207.1"/>
    </source>
</evidence>
<evidence type="ECO:0008006" key="3">
    <source>
        <dbReference type="Google" id="ProtNLM"/>
    </source>
</evidence>